<dbReference type="PANTHER" id="PTHR33744:SF16">
    <property type="entry name" value="CARBOHYDRATE DIACID REGULATOR"/>
    <property type="match status" value="1"/>
</dbReference>
<evidence type="ECO:0000259" key="1">
    <source>
        <dbReference type="Pfam" id="PF07905"/>
    </source>
</evidence>
<dbReference type="EMBL" id="JARPWH010000205">
    <property type="protein sequence ID" value="MDT2405183.1"/>
    <property type="molecule type" value="Genomic_DNA"/>
</dbReference>
<dbReference type="Proteomes" id="UP000288388">
    <property type="component" value="Unassembled WGS sequence"/>
</dbReference>
<dbReference type="Pfam" id="PF07905">
    <property type="entry name" value="PucR"/>
    <property type="match status" value="1"/>
</dbReference>
<dbReference type="Pfam" id="PF13556">
    <property type="entry name" value="HTH_30"/>
    <property type="match status" value="1"/>
</dbReference>
<dbReference type="InterPro" id="IPR042070">
    <property type="entry name" value="PucR_C-HTH_sf"/>
</dbReference>
<reference evidence="3 8" key="2">
    <citation type="submission" date="2023-03" db="EMBL/GenBank/DDBJ databases">
        <authorList>
            <person name="Shen W."/>
            <person name="Cai J."/>
        </authorList>
    </citation>
    <scope>NUCLEOTIDE SEQUENCE</scope>
    <source>
        <strain evidence="3">P33-2</strain>
        <strain evidence="4 8">Y2</strain>
    </source>
</reference>
<dbReference type="EMBL" id="RYZS01000002">
    <property type="protein sequence ID" value="RVU92568.1"/>
    <property type="molecule type" value="Genomic_DNA"/>
</dbReference>
<sequence length="524" mass="60201">MGVKLEELLKLPSLKEAKVVSGATNLSNTVTSLSFLEVSDMSFFNEKIGLPDEYYAGELVIGSFFTIKDDVEKQCEAIRRLHGLGELGIILYYVGIVLDDLAQEVIDVAEELGFVIIKMPENDYSLRYNEVIVEVMTELLKQKSTENIVNEVLEKTSSLPEHLRNVEMSLKSLSDLLRANIILTDDEGEIINQIRWPRNSKLKLANFLLNADRNANAPIKKENCWVFSREIFHKDNGVLNVYLVKEHEPLTPAECEQSVELIQVALNLWGKKHGEVSEHGLVKAILNDESEKMYRLANKLSIDVKSINLMWLFQLKGPEKEKEIKAEVLDYVTKYYHTSIVQLVEDQLIVLLGNYRYNEQEVALSENFLGSSQFVMEIESLAVCPRLRNTTDVRKNYQLINSLKEELSTLFIGKKHFTISEVRQVQQAILYVRSGEVKVDEVLRNIQPIIENTEQMHTLCTFLLDADADYQKCGEYLFIHKNTVKYRIKRINELLGCDVTRISDSYEYSITCLVYRIVRRSNLL</sequence>
<dbReference type="InterPro" id="IPR025736">
    <property type="entry name" value="PucR_C-HTH_dom"/>
</dbReference>
<evidence type="ECO:0000313" key="7">
    <source>
        <dbReference type="Proteomes" id="UP001260773"/>
    </source>
</evidence>
<reference evidence="5 6" key="1">
    <citation type="submission" date="2018-12" db="EMBL/GenBank/DDBJ databases">
        <title>A novel vanA-carrying plasmid in a clinical isolate of Enterococcus avium.</title>
        <authorList>
            <person name="Bernasconi O.J."/>
            <person name="Luzzaro F."/>
            <person name="Endimiani A."/>
        </authorList>
    </citation>
    <scope>NUCLEOTIDE SEQUENCE [LARGE SCALE GENOMIC DNA]</scope>
    <source>
        <strain evidence="5 6">LC0559/18</strain>
    </source>
</reference>
<dbReference type="Proteomes" id="UP001260773">
    <property type="component" value="Unassembled WGS sequence"/>
</dbReference>
<proteinExistence type="predicted"/>
<evidence type="ECO:0000313" key="3">
    <source>
        <dbReference type="EMBL" id="MDT2405183.1"/>
    </source>
</evidence>
<protein>
    <submittedName>
        <fullName evidence="3 5">PucR family transcriptional regulator</fullName>
    </submittedName>
</protein>
<evidence type="ECO:0000313" key="5">
    <source>
        <dbReference type="EMBL" id="RVU92568.1"/>
    </source>
</evidence>
<dbReference type="RefSeq" id="WP_048719259.1">
    <property type="nucleotide sequence ID" value="NZ_JADPDV010000339.1"/>
</dbReference>
<dbReference type="AlphaFoldDB" id="A0A2N8PTX6"/>
<dbReference type="InterPro" id="IPR051448">
    <property type="entry name" value="CdaR-like_regulators"/>
</dbReference>
<evidence type="ECO:0000313" key="4">
    <source>
        <dbReference type="EMBL" id="MDT2516548.1"/>
    </source>
</evidence>
<dbReference type="Proteomes" id="UP001264335">
    <property type="component" value="Unassembled WGS sequence"/>
</dbReference>
<evidence type="ECO:0000313" key="8">
    <source>
        <dbReference type="Proteomes" id="UP001264335"/>
    </source>
</evidence>
<organism evidence="3 7">
    <name type="scientific">Enterococcus avium</name>
    <name type="common">Streptococcus avium</name>
    <dbReference type="NCBI Taxonomy" id="33945"/>
    <lineage>
        <taxon>Bacteria</taxon>
        <taxon>Bacillati</taxon>
        <taxon>Bacillota</taxon>
        <taxon>Bacilli</taxon>
        <taxon>Lactobacillales</taxon>
        <taxon>Enterococcaceae</taxon>
        <taxon>Enterococcus</taxon>
    </lineage>
</organism>
<gene>
    <name evidence="5" type="ORF">EK398_18830</name>
    <name evidence="3" type="ORF">P7D43_22755</name>
    <name evidence="4" type="ORF">P7D79_20210</name>
</gene>
<comment type="caution">
    <text evidence="3">The sequence shown here is derived from an EMBL/GenBank/DDBJ whole genome shotgun (WGS) entry which is preliminary data.</text>
</comment>
<feature type="domain" description="PucR C-terminal helix-turn-helix" evidence="2">
    <location>
        <begin position="456"/>
        <end position="512"/>
    </location>
</feature>
<evidence type="ECO:0000259" key="2">
    <source>
        <dbReference type="Pfam" id="PF13556"/>
    </source>
</evidence>
<name>A0A2N8PTX6_ENTAV</name>
<dbReference type="PANTHER" id="PTHR33744">
    <property type="entry name" value="CARBOHYDRATE DIACID REGULATOR"/>
    <property type="match status" value="1"/>
</dbReference>
<dbReference type="InterPro" id="IPR012914">
    <property type="entry name" value="PucR_dom"/>
</dbReference>
<feature type="domain" description="Purine catabolism PurC-like" evidence="1">
    <location>
        <begin position="7"/>
        <end position="139"/>
    </location>
</feature>
<accession>A0A2N8PTX6</accession>
<dbReference type="Gene3D" id="1.10.10.2840">
    <property type="entry name" value="PucR C-terminal helix-turn-helix domain"/>
    <property type="match status" value="1"/>
</dbReference>
<dbReference type="EMBL" id="JARPWY010000088">
    <property type="protein sequence ID" value="MDT2516548.1"/>
    <property type="molecule type" value="Genomic_DNA"/>
</dbReference>
<evidence type="ECO:0000313" key="6">
    <source>
        <dbReference type="Proteomes" id="UP000288388"/>
    </source>
</evidence>